<feature type="transmembrane region" description="Helical" evidence="8">
    <location>
        <begin position="181"/>
        <end position="200"/>
    </location>
</feature>
<dbReference type="NCBIfam" id="TIGR00367">
    <property type="entry name" value="calcium/sodium antiporter"/>
    <property type="match status" value="1"/>
</dbReference>
<evidence type="ECO:0000259" key="9">
    <source>
        <dbReference type="Pfam" id="PF01699"/>
    </source>
</evidence>
<keyword evidence="10" id="KW-1185">Reference proteome</keyword>
<keyword evidence="5 8" id="KW-0812">Transmembrane</keyword>
<evidence type="ECO:0000256" key="5">
    <source>
        <dbReference type="ARBA" id="ARBA00022692"/>
    </source>
</evidence>
<keyword evidence="4" id="KW-0109">Calcium transport</keyword>
<comment type="subcellular location">
    <subcellularLocation>
        <location evidence="1">Membrane</location>
        <topology evidence="1">Multi-pass membrane protein</topology>
    </subcellularLocation>
</comment>
<evidence type="ECO:0000256" key="1">
    <source>
        <dbReference type="ARBA" id="ARBA00004141"/>
    </source>
</evidence>
<feature type="domain" description="Sodium/calcium exchanger membrane region" evidence="9">
    <location>
        <begin position="56"/>
        <end position="199"/>
    </location>
</feature>
<dbReference type="InterPro" id="IPR004481">
    <property type="entry name" value="K/Na/Ca-exchanger"/>
</dbReference>
<keyword evidence="7 8" id="KW-0472">Membrane</keyword>
<keyword evidence="4" id="KW-0406">Ion transport</keyword>
<feature type="transmembrane region" description="Helical" evidence="8">
    <location>
        <begin position="52"/>
        <end position="70"/>
    </location>
</feature>
<gene>
    <name evidence="11" type="primary">LOC107069030</name>
</gene>
<sequence length="494" mass="55186">MPESLQKKQFSLGSRFGESVNDGIEKSENCTPRSINDFPKDIFTTEQRAQGAVILHAFLGFYCFLLTAFVCNDYLLPALDCICSGINISADVAGATFLATASCFPELFVSVVGTFLTESDLGVGTVVGSAVFNTFATTACGALSARHGIQLEWQILSRDCIIYVISVGLLVLVMWDGLITWYEATVFIVLFVGYLVLLFSGEGITRWYNKIKHLCWNGTEFTEESAAAKPTTEPMLHGMYKPYVHGELIAEYRKKSITMIAEIKSTNKNFEEPPEKTEELVDYVEPDTPFVLPTGNLLTKLWFYFTWPLRISLFVTIPDTRYKRFRSWYFVTFFVCTMWIVVSSYMVSWMMTVVGDTMGIPDSVMGITFLSAGGNMPELVSIVILSRQGNGDMAMSNTLGANTLDILLCLGLPWLIKSLMSGKDIEIISGALSYSVLSIIVCVIFFYSVTAFYKFKLNKKVGAVCLVMYVIFLIFAISVELNVFYQINLPMCPR</sequence>
<accession>A0ABM1IMJ5</accession>
<keyword evidence="6 8" id="KW-1133">Transmembrane helix</keyword>
<dbReference type="RefSeq" id="XP_015181432.1">
    <property type="nucleotide sequence ID" value="XM_015325946.1"/>
</dbReference>
<dbReference type="GeneID" id="107069030"/>
<comment type="similarity">
    <text evidence="2">Belongs to the Ca(2+):cation antiporter (CaCA) (TC 2.A.19) family. SLC24A subfamily.</text>
</comment>
<feature type="transmembrane region" description="Helical" evidence="8">
    <location>
        <begin position="397"/>
        <end position="416"/>
    </location>
</feature>
<dbReference type="Pfam" id="PF01699">
    <property type="entry name" value="Na_Ca_ex"/>
    <property type="match status" value="2"/>
</dbReference>
<dbReference type="InterPro" id="IPR004837">
    <property type="entry name" value="NaCa_Exmemb"/>
</dbReference>
<reference evidence="11" key="1">
    <citation type="submission" date="2025-08" db="UniProtKB">
        <authorList>
            <consortium name="RefSeq"/>
        </authorList>
    </citation>
    <scope>IDENTIFICATION</scope>
    <source>
        <tissue evidence="11">Whole body</tissue>
    </source>
</reference>
<feature type="transmembrane region" description="Helical" evidence="8">
    <location>
        <begin position="363"/>
        <end position="385"/>
    </location>
</feature>
<proteinExistence type="inferred from homology"/>
<evidence type="ECO:0000313" key="11">
    <source>
        <dbReference type="RefSeq" id="XP_015181432.1"/>
    </source>
</evidence>
<feature type="transmembrane region" description="Helical" evidence="8">
    <location>
        <begin position="461"/>
        <end position="485"/>
    </location>
</feature>
<feature type="transmembrane region" description="Helical" evidence="8">
    <location>
        <begin position="428"/>
        <end position="449"/>
    </location>
</feature>
<dbReference type="PANTHER" id="PTHR10846">
    <property type="entry name" value="SODIUM/POTASSIUM/CALCIUM EXCHANGER"/>
    <property type="match status" value="1"/>
</dbReference>
<dbReference type="Proteomes" id="UP000694924">
    <property type="component" value="Unplaced"/>
</dbReference>
<organism evidence="10 11">
    <name type="scientific">Polistes dominula</name>
    <name type="common">European paper wasp</name>
    <name type="synonym">Vespa dominula</name>
    <dbReference type="NCBI Taxonomy" id="743375"/>
    <lineage>
        <taxon>Eukaryota</taxon>
        <taxon>Metazoa</taxon>
        <taxon>Ecdysozoa</taxon>
        <taxon>Arthropoda</taxon>
        <taxon>Hexapoda</taxon>
        <taxon>Insecta</taxon>
        <taxon>Pterygota</taxon>
        <taxon>Neoptera</taxon>
        <taxon>Endopterygota</taxon>
        <taxon>Hymenoptera</taxon>
        <taxon>Apocrita</taxon>
        <taxon>Aculeata</taxon>
        <taxon>Vespoidea</taxon>
        <taxon>Vespidae</taxon>
        <taxon>Polistinae</taxon>
        <taxon>Polistini</taxon>
        <taxon>Polistes</taxon>
    </lineage>
</organism>
<dbReference type="Gene3D" id="1.20.1420.30">
    <property type="entry name" value="NCX, central ion-binding region"/>
    <property type="match status" value="2"/>
</dbReference>
<evidence type="ECO:0000256" key="6">
    <source>
        <dbReference type="ARBA" id="ARBA00022989"/>
    </source>
</evidence>
<evidence type="ECO:0000256" key="2">
    <source>
        <dbReference type="ARBA" id="ARBA00005364"/>
    </source>
</evidence>
<feature type="transmembrane region" description="Helical" evidence="8">
    <location>
        <begin position="121"/>
        <end position="143"/>
    </location>
</feature>
<evidence type="ECO:0000313" key="10">
    <source>
        <dbReference type="Proteomes" id="UP000694924"/>
    </source>
</evidence>
<feature type="transmembrane region" description="Helical" evidence="8">
    <location>
        <begin position="155"/>
        <end position="175"/>
    </location>
</feature>
<evidence type="ECO:0000256" key="4">
    <source>
        <dbReference type="ARBA" id="ARBA00022568"/>
    </source>
</evidence>
<feature type="domain" description="Sodium/calcium exchanger membrane region" evidence="9">
    <location>
        <begin position="328"/>
        <end position="477"/>
    </location>
</feature>
<keyword evidence="4" id="KW-0106">Calcium</keyword>
<protein>
    <submittedName>
        <fullName evidence="11">Sodium/potassium/calcium exchanger 3-like isoform X2</fullName>
    </submittedName>
</protein>
<dbReference type="PANTHER" id="PTHR10846:SF2">
    <property type="entry name" value="RE48874P"/>
    <property type="match status" value="1"/>
</dbReference>
<name>A0ABM1IMJ5_POLDO</name>
<feature type="transmembrane region" description="Helical" evidence="8">
    <location>
        <begin position="328"/>
        <end position="351"/>
    </location>
</feature>
<keyword evidence="3" id="KW-0050">Antiport</keyword>
<keyword evidence="4" id="KW-0813">Transport</keyword>
<evidence type="ECO:0000256" key="8">
    <source>
        <dbReference type="SAM" id="Phobius"/>
    </source>
</evidence>
<evidence type="ECO:0000256" key="7">
    <source>
        <dbReference type="ARBA" id="ARBA00023136"/>
    </source>
</evidence>
<dbReference type="InterPro" id="IPR044880">
    <property type="entry name" value="NCX_ion-bd_dom_sf"/>
</dbReference>
<evidence type="ECO:0000256" key="3">
    <source>
        <dbReference type="ARBA" id="ARBA00022449"/>
    </source>
</evidence>